<keyword evidence="4" id="KW-0479">Metal-binding</keyword>
<evidence type="ECO:0000256" key="2">
    <source>
        <dbReference type="ARBA" id="ARBA00022670"/>
    </source>
</evidence>
<accession>A0ABD5X201</accession>
<evidence type="ECO:0000259" key="12">
    <source>
        <dbReference type="Pfam" id="PF01435"/>
    </source>
</evidence>
<evidence type="ECO:0000256" key="9">
    <source>
        <dbReference type="ARBA" id="ARBA00023136"/>
    </source>
</evidence>
<dbReference type="PANTHER" id="PTHR43221:SF2">
    <property type="entry name" value="PROTEASE HTPX HOMOLOG"/>
    <property type="match status" value="1"/>
</dbReference>
<feature type="transmembrane region" description="Helical" evidence="11">
    <location>
        <begin position="36"/>
        <end position="57"/>
    </location>
</feature>
<dbReference type="Proteomes" id="UP001596414">
    <property type="component" value="Unassembled WGS sequence"/>
</dbReference>
<evidence type="ECO:0000256" key="7">
    <source>
        <dbReference type="ARBA" id="ARBA00022989"/>
    </source>
</evidence>
<gene>
    <name evidence="13" type="ORF">ACFQJ7_04300</name>
</gene>
<keyword evidence="6 10" id="KW-0862">Zinc</keyword>
<keyword evidence="9 11" id="KW-0472">Membrane</keyword>
<evidence type="ECO:0000256" key="3">
    <source>
        <dbReference type="ARBA" id="ARBA00022692"/>
    </source>
</evidence>
<dbReference type="GO" id="GO:0008237">
    <property type="term" value="F:metallopeptidase activity"/>
    <property type="evidence" value="ECO:0007669"/>
    <property type="project" value="UniProtKB-KW"/>
</dbReference>
<keyword evidence="5 10" id="KW-0378">Hydrolase</keyword>
<dbReference type="Gene3D" id="3.30.2010.10">
    <property type="entry name" value="Metalloproteases ('zincins'), catalytic domain"/>
    <property type="match status" value="1"/>
</dbReference>
<dbReference type="InterPro" id="IPR050083">
    <property type="entry name" value="HtpX_protease"/>
</dbReference>
<evidence type="ECO:0000256" key="10">
    <source>
        <dbReference type="RuleBase" id="RU003983"/>
    </source>
</evidence>
<comment type="caution">
    <text evidence="13">The sequence shown here is derived from an EMBL/GenBank/DDBJ whole genome shotgun (WGS) entry which is preliminary data.</text>
</comment>
<dbReference type="EC" id="3.4.24.-" evidence="13"/>
<keyword evidence="7 11" id="KW-1133">Transmembrane helix</keyword>
<comment type="cofactor">
    <cofactor evidence="10">
        <name>Zn(2+)</name>
        <dbReference type="ChEBI" id="CHEBI:29105"/>
    </cofactor>
    <text evidence="10">Binds 1 zinc ion per subunit.</text>
</comment>
<dbReference type="RefSeq" id="WP_267636259.1">
    <property type="nucleotide sequence ID" value="NZ_JAODIY010000004.1"/>
</dbReference>
<organism evidence="13 14">
    <name type="scientific">Halovenus rubra</name>
    <dbReference type="NCBI Taxonomy" id="869890"/>
    <lineage>
        <taxon>Archaea</taxon>
        <taxon>Methanobacteriati</taxon>
        <taxon>Methanobacteriota</taxon>
        <taxon>Stenosarchaea group</taxon>
        <taxon>Halobacteria</taxon>
        <taxon>Halobacteriales</taxon>
        <taxon>Haloarculaceae</taxon>
        <taxon>Halovenus</taxon>
    </lineage>
</organism>
<feature type="transmembrane region" description="Helical" evidence="11">
    <location>
        <begin position="12"/>
        <end position="30"/>
    </location>
</feature>
<keyword evidence="8 10" id="KW-0482">Metalloprotease</keyword>
<dbReference type="Pfam" id="PF01435">
    <property type="entry name" value="Peptidase_M48"/>
    <property type="match status" value="1"/>
</dbReference>
<dbReference type="PANTHER" id="PTHR43221">
    <property type="entry name" value="PROTEASE HTPX"/>
    <property type="match status" value="1"/>
</dbReference>
<comment type="similarity">
    <text evidence="10">Belongs to the peptidase M48 family.</text>
</comment>
<dbReference type="AlphaFoldDB" id="A0ABD5X201"/>
<keyword evidence="2 10" id="KW-0645">Protease</keyword>
<evidence type="ECO:0000313" key="13">
    <source>
        <dbReference type="EMBL" id="MFC7125261.1"/>
    </source>
</evidence>
<dbReference type="EMBL" id="JBHSZQ010000004">
    <property type="protein sequence ID" value="MFC7125261.1"/>
    <property type="molecule type" value="Genomic_DNA"/>
</dbReference>
<evidence type="ECO:0000313" key="14">
    <source>
        <dbReference type="Proteomes" id="UP001596414"/>
    </source>
</evidence>
<keyword evidence="1" id="KW-1003">Cell membrane</keyword>
<keyword evidence="3 11" id="KW-0812">Transmembrane</keyword>
<evidence type="ECO:0000256" key="4">
    <source>
        <dbReference type="ARBA" id="ARBA00022723"/>
    </source>
</evidence>
<protein>
    <submittedName>
        <fullName evidence="13">M48 family metallopeptidase</fullName>
        <ecNumber evidence="13">3.4.24.-</ecNumber>
    </submittedName>
</protein>
<evidence type="ECO:0000256" key="1">
    <source>
        <dbReference type="ARBA" id="ARBA00022475"/>
    </source>
</evidence>
<evidence type="ECO:0000256" key="6">
    <source>
        <dbReference type="ARBA" id="ARBA00022833"/>
    </source>
</evidence>
<evidence type="ECO:0000256" key="8">
    <source>
        <dbReference type="ARBA" id="ARBA00023049"/>
    </source>
</evidence>
<dbReference type="InterPro" id="IPR001915">
    <property type="entry name" value="Peptidase_M48"/>
</dbReference>
<dbReference type="GO" id="GO:0006508">
    <property type="term" value="P:proteolysis"/>
    <property type="evidence" value="ECO:0007669"/>
    <property type="project" value="UniProtKB-KW"/>
</dbReference>
<reference evidence="13 14" key="1">
    <citation type="journal article" date="2014" name="Int. J. Syst. Evol. Microbiol.">
        <title>Complete genome sequence of Corynebacterium casei LMG S-19264T (=DSM 44701T), isolated from a smear-ripened cheese.</title>
        <authorList>
            <consortium name="US DOE Joint Genome Institute (JGI-PGF)"/>
            <person name="Walter F."/>
            <person name="Albersmeier A."/>
            <person name="Kalinowski J."/>
            <person name="Ruckert C."/>
        </authorList>
    </citation>
    <scope>NUCLEOTIDE SEQUENCE [LARGE SCALE GENOMIC DNA]</scope>
    <source>
        <strain evidence="13 14">CGMCC 4.7215</strain>
    </source>
</reference>
<proteinExistence type="inferred from homology"/>
<feature type="transmembrane region" description="Helical" evidence="11">
    <location>
        <begin position="69"/>
        <end position="88"/>
    </location>
</feature>
<sequence length="353" mass="38199">MSMILPNRLSLLVRMSFALVVSGVVAVIVAGTVGLFVGFAVVLGGAILNIFTLGLFLPDQLVGLWPPSIGQYLVASLALGTVLTPLFFRDHVRDEIRAFEAELGCAGQLATEQDPKIDSLTQRLAKQANSPTPSVRIVDRSRPESYAVANTENGTIVITRGLIQQLDDNEIEAVLAHEVSHLANNDTRILRWLLVPMLLAEHVASGKQPTLASESVVHAPTTGAGAEVSGTPLMSYLIELILSKAIYAVSRVQLYLSQFSVAFLSRRREIAADTGAARLTGSPAALASALRKLDGARHRPSEDKREFMRTAGALDILPVEDNQQMKGLFQTHPHTADRISRLESLAAELERKE</sequence>
<evidence type="ECO:0000256" key="5">
    <source>
        <dbReference type="ARBA" id="ARBA00022801"/>
    </source>
</evidence>
<dbReference type="GO" id="GO:0046872">
    <property type="term" value="F:metal ion binding"/>
    <property type="evidence" value="ECO:0007669"/>
    <property type="project" value="UniProtKB-KW"/>
</dbReference>
<name>A0ABD5X201_9EURY</name>
<feature type="domain" description="Peptidase M48" evidence="12">
    <location>
        <begin position="113"/>
        <end position="345"/>
    </location>
</feature>
<evidence type="ECO:0000256" key="11">
    <source>
        <dbReference type="SAM" id="Phobius"/>
    </source>
</evidence>